<reference evidence="1 2" key="1">
    <citation type="submission" date="2013-01" db="EMBL/GenBank/DDBJ databases">
        <title>The Genome Sequence of Clostridium innocuum 2959.</title>
        <authorList>
            <consortium name="The Broad Institute Genome Sequencing Platform"/>
            <person name="Earl A."/>
            <person name="Ward D."/>
            <person name="Feldgarden M."/>
            <person name="Gevers D."/>
            <person name="Courvalin P."/>
            <person name="Lambert T."/>
            <person name="Walker B."/>
            <person name="Young S.K."/>
            <person name="Zeng Q."/>
            <person name="Gargeya S."/>
            <person name="Fitzgerald M."/>
            <person name="Haas B."/>
            <person name="Abouelleil A."/>
            <person name="Alvarado L."/>
            <person name="Arachchi H.M."/>
            <person name="Berlin A.M."/>
            <person name="Chapman S.B."/>
            <person name="Dewar J."/>
            <person name="Goldberg J."/>
            <person name="Griggs A."/>
            <person name="Gujja S."/>
            <person name="Hansen M."/>
            <person name="Howarth C."/>
            <person name="Imamovic A."/>
            <person name="Larimer J."/>
            <person name="McCowan C."/>
            <person name="Murphy C."/>
            <person name="Neiman D."/>
            <person name="Pearson M."/>
            <person name="Priest M."/>
            <person name="Roberts A."/>
            <person name="Saif S."/>
            <person name="Shea T."/>
            <person name="Sisk P."/>
            <person name="Sykes S."/>
            <person name="Wortman J."/>
            <person name="Nusbaum C."/>
            <person name="Birren B."/>
        </authorList>
    </citation>
    <scope>NUCLEOTIDE SEQUENCE [LARGE SCALE GENOMIC DNA]</scope>
    <source>
        <strain evidence="1 2">2959</strain>
    </source>
</reference>
<dbReference type="Proteomes" id="UP000013051">
    <property type="component" value="Unassembled WGS sequence"/>
</dbReference>
<dbReference type="HOGENOM" id="CLU_1934371_0_0_9"/>
<dbReference type="AlphaFoldDB" id="N9WUW0"/>
<keyword evidence="2" id="KW-1185">Reference proteome</keyword>
<evidence type="ECO:0000313" key="2">
    <source>
        <dbReference type="Proteomes" id="UP000013051"/>
    </source>
</evidence>
<evidence type="ECO:0000313" key="1">
    <source>
        <dbReference type="EMBL" id="ENY87231.1"/>
    </source>
</evidence>
<organism evidence="1 2">
    <name type="scientific">[Clostridium] innocuum 2959</name>
    <dbReference type="NCBI Taxonomy" id="999413"/>
    <lineage>
        <taxon>Bacteria</taxon>
        <taxon>Bacillati</taxon>
        <taxon>Bacillota</taxon>
        <taxon>Clostridia</taxon>
        <taxon>Eubacteriales</taxon>
        <taxon>Clostridiaceae</taxon>
        <taxon>Clostridium</taxon>
    </lineage>
</organism>
<proteinExistence type="predicted"/>
<gene>
    <name evidence="1" type="ORF">HMPREF1094_02126</name>
</gene>
<name>N9WUW0_CLOIN</name>
<accession>N9WUW0</accession>
<dbReference type="EMBL" id="AGYV01000003">
    <property type="protein sequence ID" value="ENY87231.1"/>
    <property type="molecule type" value="Genomic_DNA"/>
</dbReference>
<sequence>MTRQQEYIRKNVQRINFTYRKKYDYRLYNFFERLNKQYKGNHIELSRNRFVKDAITYDMSSEKDDIKLDKELYQSFPEGMKYSSQFTISINRNTDRELYKYLLEIEETQPLADYIRLAVYKYIQEKEVVV</sequence>
<comment type="caution">
    <text evidence="1">The sequence shown here is derived from an EMBL/GenBank/DDBJ whole genome shotgun (WGS) entry which is preliminary data.</text>
</comment>
<protein>
    <submittedName>
        <fullName evidence="1">Uncharacterized protein</fullName>
    </submittedName>
</protein>